<dbReference type="InterPro" id="IPR011577">
    <property type="entry name" value="Cyt_b561_bac/Ni-Hgenase"/>
</dbReference>
<dbReference type="EMBL" id="AY458643">
    <property type="protein sequence ID" value="AAR37967.1"/>
    <property type="molecule type" value="Genomic_DNA"/>
</dbReference>
<dbReference type="InterPro" id="IPR016174">
    <property type="entry name" value="Di-haem_cyt_TM"/>
</dbReference>
<name>Q6SG95_9BACT</name>
<dbReference type="GO" id="GO:0005886">
    <property type="term" value="C:plasma membrane"/>
    <property type="evidence" value="ECO:0007669"/>
    <property type="project" value="UniProtKB-SubCell"/>
</dbReference>
<organism evidence="8">
    <name type="scientific">uncultured marine bacterium 561</name>
    <dbReference type="NCBI Taxonomy" id="257396"/>
    <lineage>
        <taxon>Bacteria</taxon>
        <taxon>environmental samples</taxon>
    </lineage>
</organism>
<keyword evidence="3 6" id="KW-0812">Transmembrane</keyword>
<dbReference type="GO" id="GO:0009055">
    <property type="term" value="F:electron transfer activity"/>
    <property type="evidence" value="ECO:0007669"/>
    <property type="project" value="InterPro"/>
</dbReference>
<keyword evidence="4 6" id="KW-1133">Transmembrane helix</keyword>
<evidence type="ECO:0000256" key="2">
    <source>
        <dbReference type="ARBA" id="ARBA00022475"/>
    </source>
</evidence>
<evidence type="ECO:0000259" key="7">
    <source>
        <dbReference type="Pfam" id="PF01292"/>
    </source>
</evidence>
<evidence type="ECO:0000256" key="1">
    <source>
        <dbReference type="ARBA" id="ARBA00004651"/>
    </source>
</evidence>
<feature type="transmembrane region" description="Helical" evidence="6">
    <location>
        <begin position="139"/>
        <end position="157"/>
    </location>
</feature>
<comment type="subcellular location">
    <subcellularLocation>
        <location evidence="1">Cell membrane</location>
        <topology evidence="1">Multi-pass membrane protein</topology>
    </subcellularLocation>
</comment>
<evidence type="ECO:0000313" key="8">
    <source>
        <dbReference type="EMBL" id="AAR37967.1"/>
    </source>
</evidence>
<accession>Q6SG95</accession>
<feature type="transmembrane region" description="Helical" evidence="6">
    <location>
        <begin position="188"/>
        <end position="208"/>
    </location>
</feature>
<proteinExistence type="predicted"/>
<feature type="transmembrane region" description="Helical" evidence="6">
    <location>
        <begin position="38"/>
        <end position="56"/>
    </location>
</feature>
<keyword evidence="5 6" id="KW-0472">Membrane</keyword>
<keyword evidence="2" id="KW-1003">Cell membrane</keyword>
<evidence type="ECO:0000256" key="5">
    <source>
        <dbReference type="ARBA" id="ARBA00023136"/>
    </source>
</evidence>
<dbReference type="InterPro" id="IPR051542">
    <property type="entry name" value="Hydrogenase_cytochrome"/>
</dbReference>
<evidence type="ECO:0000256" key="6">
    <source>
        <dbReference type="SAM" id="Phobius"/>
    </source>
</evidence>
<feature type="transmembrane region" description="Helical" evidence="6">
    <location>
        <begin position="9"/>
        <end position="26"/>
    </location>
</feature>
<dbReference type="AlphaFoldDB" id="Q6SG95"/>
<reference evidence="8" key="2">
    <citation type="submission" date="2003-12" db="EMBL/GenBank/DDBJ databases">
        <title>Monterey Bay Coastal Ocean Microbial Observatory environmental clone sequencing.</title>
        <authorList>
            <person name="DeLong E.F."/>
        </authorList>
    </citation>
    <scope>NUCLEOTIDE SEQUENCE</scope>
</reference>
<gene>
    <name evidence="8" type="ORF">MBMO_EBAC000-47H08.46</name>
</gene>
<sequence length="215" mass="24292">MQWPLWDRAVRVIHWYLPLAIAFMWWSGEEGLYDWHSWVGYSLLVAVGTRVCWGIIGSQSARFAAFLASPSAVVAYVRGRPYQGEGHNPLGGWATVILLLVIFLQGLSGLFVTDDVMFEGPLMFWGGEWSGVFAEWHELNWLVLQVLIVLHLVALTYHQLYRKEPLIGAMWWGKTKSRFSLSKPKNTGLALVIALILAGLLFLLITLAPQAPSYY</sequence>
<evidence type="ECO:0000256" key="3">
    <source>
        <dbReference type="ARBA" id="ARBA00022692"/>
    </source>
</evidence>
<dbReference type="GO" id="GO:0020037">
    <property type="term" value="F:heme binding"/>
    <property type="evidence" value="ECO:0007669"/>
    <property type="project" value="TreeGrafter"/>
</dbReference>
<dbReference type="SUPFAM" id="SSF81342">
    <property type="entry name" value="Transmembrane di-heme cytochromes"/>
    <property type="match status" value="1"/>
</dbReference>
<protein>
    <submittedName>
        <fullName evidence="8">B-type cytochrome, putative</fullName>
    </submittedName>
</protein>
<reference evidence="8" key="1">
    <citation type="submission" date="2003-11" db="EMBL/GenBank/DDBJ databases">
        <authorList>
            <person name="Heidelberg J.F."/>
            <person name="Eisen J.A."/>
            <person name="Nelson W.C."/>
            <person name="DeLong E.F."/>
        </authorList>
    </citation>
    <scope>NUCLEOTIDE SEQUENCE</scope>
</reference>
<feature type="domain" description="Cytochrome b561 bacterial/Ni-hydrogenase" evidence="7">
    <location>
        <begin position="6"/>
        <end position="173"/>
    </location>
</feature>
<feature type="transmembrane region" description="Helical" evidence="6">
    <location>
        <begin position="90"/>
        <end position="112"/>
    </location>
</feature>
<dbReference type="PANTHER" id="PTHR30485:SF2">
    <property type="entry name" value="BLL0597 PROTEIN"/>
    <property type="match status" value="1"/>
</dbReference>
<dbReference type="GO" id="GO:0022904">
    <property type="term" value="P:respiratory electron transport chain"/>
    <property type="evidence" value="ECO:0007669"/>
    <property type="project" value="InterPro"/>
</dbReference>
<dbReference type="PANTHER" id="PTHR30485">
    <property type="entry name" value="NI/FE-HYDROGENASE 1 B-TYPE CYTOCHROME SUBUNIT"/>
    <property type="match status" value="1"/>
</dbReference>
<evidence type="ECO:0000256" key="4">
    <source>
        <dbReference type="ARBA" id="ARBA00022989"/>
    </source>
</evidence>
<dbReference type="Gene3D" id="1.20.950.20">
    <property type="entry name" value="Transmembrane di-heme cytochromes, Chain C"/>
    <property type="match status" value="1"/>
</dbReference>
<dbReference type="Pfam" id="PF01292">
    <property type="entry name" value="Ni_hydr_CYTB"/>
    <property type="match status" value="1"/>
</dbReference>